<dbReference type="EMBL" id="EAAA01001476">
    <property type="status" value="NOT_ANNOTATED_CDS"/>
    <property type="molecule type" value="Genomic_DNA"/>
</dbReference>
<organism evidence="1 2">
    <name type="scientific">Ciona intestinalis</name>
    <name type="common">Transparent sea squirt</name>
    <name type="synonym">Ascidia intestinalis</name>
    <dbReference type="NCBI Taxonomy" id="7719"/>
    <lineage>
        <taxon>Eukaryota</taxon>
        <taxon>Metazoa</taxon>
        <taxon>Chordata</taxon>
        <taxon>Tunicata</taxon>
        <taxon>Ascidiacea</taxon>
        <taxon>Phlebobranchia</taxon>
        <taxon>Cionidae</taxon>
        <taxon>Ciona</taxon>
    </lineage>
</organism>
<dbReference type="HOGENOM" id="CLU_3067891_0_0_1"/>
<evidence type="ECO:0000313" key="1">
    <source>
        <dbReference type="Ensembl" id="ENSCINP00000034335.1"/>
    </source>
</evidence>
<proteinExistence type="predicted"/>
<keyword evidence="2" id="KW-1185">Reference proteome</keyword>
<reference evidence="1" key="3">
    <citation type="submission" date="2025-08" db="UniProtKB">
        <authorList>
            <consortium name="Ensembl"/>
        </authorList>
    </citation>
    <scope>IDENTIFICATION</scope>
</reference>
<dbReference type="InParanoid" id="H2XXF1"/>
<reference evidence="1" key="2">
    <citation type="journal article" date="2008" name="Genome Biol.">
        <title>Improved genome assembly and evidence-based global gene model set for the chordate Ciona intestinalis: new insight into intron and operon populations.</title>
        <authorList>
            <person name="Satou Y."/>
            <person name="Mineta K."/>
            <person name="Ogasawara M."/>
            <person name="Sasakura Y."/>
            <person name="Shoguchi E."/>
            <person name="Ueno K."/>
            <person name="Yamada L."/>
            <person name="Matsumoto J."/>
            <person name="Wasserscheid J."/>
            <person name="Dewar K."/>
            <person name="Wiley G.B."/>
            <person name="Macmil S.L."/>
            <person name="Roe B.A."/>
            <person name="Zeller R.W."/>
            <person name="Hastings K.E."/>
            <person name="Lemaire P."/>
            <person name="Lindquist E."/>
            <person name="Endo T."/>
            <person name="Hotta K."/>
            <person name="Inaba K."/>
        </authorList>
    </citation>
    <scope>NUCLEOTIDE SEQUENCE [LARGE SCALE GENOMIC DNA]</scope>
    <source>
        <strain evidence="1">wild type</strain>
    </source>
</reference>
<sequence length="53" mass="6560">MPRRPLHFSLMYKEHPIINTPQSSRTEYINASPYWYKHYHERLCENPFRLSSH</sequence>
<dbReference type="Ensembl" id="ENSCINT00000036366.1">
    <property type="protein sequence ID" value="ENSCINP00000034335.1"/>
    <property type="gene ID" value="ENSCING00000021183.1"/>
</dbReference>
<reference evidence="2" key="1">
    <citation type="journal article" date="2002" name="Science">
        <title>The draft genome of Ciona intestinalis: insights into chordate and vertebrate origins.</title>
        <authorList>
            <person name="Dehal P."/>
            <person name="Satou Y."/>
            <person name="Campbell R.K."/>
            <person name="Chapman J."/>
            <person name="Degnan B."/>
            <person name="De Tomaso A."/>
            <person name="Davidson B."/>
            <person name="Di Gregorio A."/>
            <person name="Gelpke M."/>
            <person name="Goodstein D.M."/>
            <person name="Harafuji N."/>
            <person name="Hastings K.E."/>
            <person name="Ho I."/>
            <person name="Hotta K."/>
            <person name="Huang W."/>
            <person name="Kawashima T."/>
            <person name="Lemaire P."/>
            <person name="Martinez D."/>
            <person name="Meinertzhagen I.A."/>
            <person name="Necula S."/>
            <person name="Nonaka M."/>
            <person name="Putnam N."/>
            <person name="Rash S."/>
            <person name="Saiga H."/>
            <person name="Satake M."/>
            <person name="Terry A."/>
            <person name="Yamada L."/>
            <person name="Wang H.G."/>
            <person name="Awazu S."/>
            <person name="Azumi K."/>
            <person name="Boore J."/>
            <person name="Branno M."/>
            <person name="Chin-Bow S."/>
            <person name="DeSantis R."/>
            <person name="Doyle S."/>
            <person name="Francino P."/>
            <person name="Keys D.N."/>
            <person name="Haga S."/>
            <person name="Hayashi H."/>
            <person name="Hino K."/>
            <person name="Imai K.S."/>
            <person name="Inaba K."/>
            <person name="Kano S."/>
            <person name="Kobayashi K."/>
            <person name="Kobayashi M."/>
            <person name="Lee B.I."/>
            <person name="Makabe K.W."/>
            <person name="Manohar C."/>
            <person name="Matassi G."/>
            <person name="Medina M."/>
            <person name="Mochizuki Y."/>
            <person name="Mount S."/>
            <person name="Morishita T."/>
            <person name="Miura S."/>
            <person name="Nakayama A."/>
            <person name="Nishizaka S."/>
            <person name="Nomoto H."/>
            <person name="Ohta F."/>
            <person name="Oishi K."/>
            <person name="Rigoutsos I."/>
            <person name="Sano M."/>
            <person name="Sasaki A."/>
            <person name="Sasakura Y."/>
            <person name="Shoguchi E."/>
            <person name="Shin-i T."/>
            <person name="Spagnuolo A."/>
            <person name="Stainier D."/>
            <person name="Suzuki M.M."/>
            <person name="Tassy O."/>
            <person name="Takatori N."/>
            <person name="Tokuoka M."/>
            <person name="Yagi K."/>
            <person name="Yoshizaki F."/>
            <person name="Wada S."/>
            <person name="Zhang C."/>
            <person name="Hyatt P.D."/>
            <person name="Larimer F."/>
            <person name="Detter C."/>
            <person name="Doggett N."/>
            <person name="Glavina T."/>
            <person name="Hawkins T."/>
            <person name="Richardson P."/>
            <person name="Lucas S."/>
            <person name="Kohara Y."/>
            <person name="Levine M."/>
            <person name="Satoh N."/>
            <person name="Rokhsar D.S."/>
        </authorList>
    </citation>
    <scope>NUCLEOTIDE SEQUENCE [LARGE SCALE GENOMIC DNA]</scope>
</reference>
<protein>
    <submittedName>
        <fullName evidence="1">Uncharacterized protein</fullName>
    </submittedName>
</protein>
<evidence type="ECO:0000313" key="2">
    <source>
        <dbReference type="Proteomes" id="UP000008144"/>
    </source>
</evidence>
<dbReference type="AlphaFoldDB" id="H2XXF1"/>
<reference evidence="1" key="4">
    <citation type="submission" date="2025-09" db="UniProtKB">
        <authorList>
            <consortium name="Ensembl"/>
        </authorList>
    </citation>
    <scope>IDENTIFICATION</scope>
</reference>
<name>H2XXF1_CIOIN</name>
<accession>H2XXF1</accession>
<dbReference type="Proteomes" id="UP000008144">
    <property type="component" value="Chromosome 2"/>
</dbReference>